<evidence type="ECO:0000313" key="1">
    <source>
        <dbReference type="EMBL" id="PKC61713.1"/>
    </source>
</evidence>
<dbReference type="InterPro" id="IPR043502">
    <property type="entry name" value="DNA/RNA_pol_sf"/>
</dbReference>
<protein>
    <recommendedName>
        <fullName evidence="3">DNA-directed DNA polymerase</fullName>
    </recommendedName>
</protein>
<organism evidence="1 2">
    <name type="scientific">Rhizophagus irregularis</name>
    <dbReference type="NCBI Taxonomy" id="588596"/>
    <lineage>
        <taxon>Eukaryota</taxon>
        <taxon>Fungi</taxon>
        <taxon>Fungi incertae sedis</taxon>
        <taxon>Mucoromycota</taxon>
        <taxon>Glomeromycotina</taxon>
        <taxon>Glomeromycetes</taxon>
        <taxon>Glomerales</taxon>
        <taxon>Glomeraceae</taxon>
        <taxon>Rhizophagus</taxon>
    </lineage>
</organism>
<evidence type="ECO:0000313" key="2">
    <source>
        <dbReference type="Proteomes" id="UP000232688"/>
    </source>
</evidence>
<dbReference type="VEuPathDB" id="FungiDB:FUN_005411"/>
<name>A0A2N0REI3_9GLOM</name>
<accession>A0A2N0REI3</accession>
<dbReference type="VEuPathDB" id="FungiDB:RhiirA1_466130"/>
<sequence>MKLRADINDNRVRDHDHFTGKYRGPAHRGCNLQLQIKPDEIKIPLIYHEKVANNLRGQEKIPEQLANARQTKFCENGCKKCKDDLKEIDDCEHEKIYTISQKQYDHAQTVWEKAECKTFGDYPLLYLRTDVLILADSIQRFRKTMKEVSGLDPLNYITLPSFAFDMAKNMTKVKLKLFHKGQEDMHEFMPIIYTDGYVTIFTNRWLDLNNLPDIRSISPTAKRGSAWEHIVTICYQNNDLIDKLSGGKFAETEKLVATLETKDRYIIHYRNLQQCLELGMELEHVYRVLEFDQSPWLELYITANTIRRRDAKNAFEKDLWKLMNNAVFGKTMEDVRHRTRVDLVRPIGEEHRLRKMLADLRKYRDQAKLCYTDTDSLIIEIENDADMIEDADLYDFSDYPEEHPLLEKLPG</sequence>
<reference evidence="1 2" key="1">
    <citation type="submission" date="2017-10" db="EMBL/GenBank/DDBJ databases">
        <title>Extensive intraspecific genome diversity in a model arbuscular mycorrhizal fungus.</title>
        <authorList>
            <person name="Chen E.C.H."/>
            <person name="Morin E."/>
            <person name="Baudet D."/>
            <person name="Noel J."/>
            <person name="Ndikumana S."/>
            <person name="Charron P."/>
            <person name="St-Onge C."/>
            <person name="Giorgi J."/>
            <person name="Grigoriev I.V."/>
            <person name="Roux C."/>
            <person name="Martin F.M."/>
            <person name="Corradi N."/>
        </authorList>
    </citation>
    <scope>NUCLEOTIDE SEQUENCE [LARGE SCALE GENOMIC DNA]</scope>
    <source>
        <strain evidence="1 2">A1</strain>
    </source>
</reference>
<dbReference type="EMBL" id="LLXH01000946">
    <property type="protein sequence ID" value="PKC61713.1"/>
    <property type="molecule type" value="Genomic_DNA"/>
</dbReference>
<comment type="caution">
    <text evidence="1">The sequence shown here is derived from an EMBL/GenBank/DDBJ whole genome shotgun (WGS) entry which is preliminary data.</text>
</comment>
<dbReference type="PANTHER" id="PTHR31511:SF12">
    <property type="entry name" value="RHO TERMINATION FACTOR N-TERMINAL DOMAIN-CONTAINING PROTEIN"/>
    <property type="match status" value="1"/>
</dbReference>
<evidence type="ECO:0008006" key="3">
    <source>
        <dbReference type="Google" id="ProtNLM"/>
    </source>
</evidence>
<dbReference type="Proteomes" id="UP000232688">
    <property type="component" value="Unassembled WGS sequence"/>
</dbReference>
<dbReference type="SUPFAM" id="SSF54060">
    <property type="entry name" value="His-Me finger endonucleases"/>
    <property type="match status" value="1"/>
</dbReference>
<dbReference type="SUPFAM" id="SSF56672">
    <property type="entry name" value="DNA/RNA polymerases"/>
    <property type="match status" value="1"/>
</dbReference>
<gene>
    <name evidence="1" type="ORF">RhiirA1_466130</name>
</gene>
<dbReference type="InterPro" id="IPR044925">
    <property type="entry name" value="His-Me_finger_sf"/>
</dbReference>
<dbReference type="AlphaFoldDB" id="A0A2N0REI3"/>
<dbReference type="PANTHER" id="PTHR31511">
    <property type="entry name" value="PROTEIN CBG23764"/>
    <property type="match status" value="1"/>
</dbReference>
<reference evidence="1 2" key="2">
    <citation type="submission" date="2017-10" db="EMBL/GenBank/DDBJ databases">
        <title>Genome analyses suggest a sexual origin of heterokaryosis in a supposedly ancient asexual fungus.</title>
        <authorList>
            <person name="Corradi N."/>
            <person name="Sedzielewska K."/>
            <person name="Noel J."/>
            <person name="Charron P."/>
            <person name="Farinelli L."/>
            <person name="Marton T."/>
            <person name="Kruger M."/>
            <person name="Pelin A."/>
            <person name="Brachmann A."/>
            <person name="Corradi N."/>
        </authorList>
    </citation>
    <scope>NUCLEOTIDE SEQUENCE [LARGE SCALE GENOMIC DNA]</scope>
    <source>
        <strain evidence="1 2">A1</strain>
    </source>
</reference>
<proteinExistence type="predicted"/>